<dbReference type="Pfam" id="PF13310">
    <property type="entry name" value="Virulence_RhuM"/>
    <property type="match status" value="1"/>
</dbReference>
<dbReference type="RefSeq" id="WP_129347315.1">
    <property type="nucleotide sequence ID" value="NZ_CP012670.1"/>
</dbReference>
<evidence type="ECO:0000256" key="1">
    <source>
        <dbReference type="SAM" id="MobiDB-lite"/>
    </source>
</evidence>
<dbReference type="OrthoDB" id="9802752at2"/>
<protein>
    <submittedName>
        <fullName evidence="2">2-hydroxyacid dehydrogenase</fullName>
        <ecNumber evidence="2">1.1.1.26</ecNumber>
    </submittedName>
</protein>
<keyword evidence="2" id="KW-0560">Oxidoreductase</keyword>
<organism evidence="2 3">
    <name type="scientific">Sorangium cellulosum</name>
    <name type="common">Polyangium cellulosum</name>
    <dbReference type="NCBI Taxonomy" id="56"/>
    <lineage>
        <taxon>Bacteria</taxon>
        <taxon>Pseudomonadati</taxon>
        <taxon>Myxococcota</taxon>
        <taxon>Polyangia</taxon>
        <taxon>Polyangiales</taxon>
        <taxon>Polyangiaceae</taxon>
        <taxon>Sorangium</taxon>
    </lineage>
</organism>
<feature type="region of interest" description="Disordered" evidence="1">
    <location>
        <begin position="340"/>
        <end position="374"/>
    </location>
</feature>
<dbReference type="EC" id="1.1.1.26" evidence="2"/>
<accession>A0A4P2PZD8</accession>
<dbReference type="Proteomes" id="UP000295781">
    <property type="component" value="Chromosome"/>
</dbReference>
<reference evidence="2 3" key="1">
    <citation type="submission" date="2015-09" db="EMBL/GenBank/DDBJ databases">
        <title>Sorangium comparison.</title>
        <authorList>
            <person name="Zaburannyi N."/>
            <person name="Bunk B."/>
            <person name="Overmann J."/>
            <person name="Mueller R."/>
        </authorList>
    </citation>
    <scope>NUCLEOTIDE SEQUENCE [LARGE SCALE GENOMIC DNA]</scope>
    <source>
        <strain evidence="2 3">So ceGT47</strain>
    </source>
</reference>
<dbReference type="EMBL" id="CP012670">
    <property type="protein sequence ID" value="AUX22091.1"/>
    <property type="molecule type" value="Genomic_DNA"/>
</dbReference>
<gene>
    <name evidence="2" type="ORF">SOCEGT47_025920</name>
</gene>
<name>A0A4P2PZD8_SORCE</name>
<dbReference type="PANTHER" id="PTHR35810">
    <property type="entry name" value="CYTOPLASMIC PROTEIN-RELATED"/>
    <property type="match status" value="1"/>
</dbReference>
<evidence type="ECO:0000313" key="2">
    <source>
        <dbReference type="EMBL" id="AUX22091.1"/>
    </source>
</evidence>
<dbReference type="PANTHER" id="PTHR35810:SF1">
    <property type="entry name" value="CYTOPLASMIC PROTEIN"/>
    <property type="match status" value="1"/>
</dbReference>
<dbReference type="GO" id="GO:0047964">
    <property type="term" value="F:glyoxylate reductase (NADH) activity"/>
    <property type="evidence" value="ECO:0007669"/>
    <property type="project" value="UniProtKB-EC"/>
</dbReference>
<evidence type="ECO:0000313" key="3">
    <source>
        <dbReference type="Proteomes" id="UP000295781"/>
    </source>
</evidence>
<proteinExistence type="predicted"/>
<dbReference type="PIRSF" id="PIRSF015268">
    <property type="entry name" value="Virulence_RhuM"/>
    <property type="match status" value="1"/>
</dbReference>
<dbReference type="InterPro" id="IPR011204">
    <property type="entry name" value="Virulence_RhuM-like"/>
</dbReference>
<sequence length="374" mass="42648">MSDREPDDPADDIVSARGEIILYPTEDGRSRVECRFEGGTLWLSQGAMIALYQIDKSNVSRHLRAIFAEGELDEKAVVAYFATTGLDGKTYQVGHYHLDAVIAVGYRVRSARGTQFRQWATERLREYLVKGFTMDDERLKNPPGPGVPDHFDELLERIRDIRASERRVYLRVREIFALAADYRPGTPETVAFFQTMQNKLHFAATGKTAPELIQARADSTQPNMGLRTWKGQGVRKGDVTVAKNYLNEDEITELNRIVVMFLDYAEDQTRRRKQIYMHEWPKKLDAFLAFNERSVLPGPGKWKREDADAHAEREYERFAARRRAVLEQEAETEALKQLEEVARRLPKGTADAAAGPTSKRRANAASRPTSKKRS</sequence>
<dbReference type="AlphaFoldDB" id="A0A4P2PZD8"/>